<dbReference type="Pfam" id="PF08244">
    <property type="entry name" value="Glyco_hydro_32C"/>
    <property type="match status" value="1"/>
</dbReference>
<gene>
    <name evidence="12" type="ORF">UAU_03636</name>
</gene>
<dbReference type="InterPro" id="IPR018053">
    <property type="entry name" value="Glyco_hydro_32_AS"/>
</dbReference>
<dbReference type="PROSITE" id="PS00609">
    <property type="entry name" value="GLYCOSYL_HYDROL_F32"/>
    <property type="match status" value="1"/>
</dbReference>
<dbReference type="Gene3D" id="2.115.10.20">
    <property type="entry name" value="Glycosyl hydrolase domain, family 43"/>
    <property type="match status" value="1"/>
</dbReference>
<comment type="catalytic activity">
    <reaction evidence="8">
        <text>Hydrolysis of terminal non-reducing beta-D-fructofuranoside residues in beta-D-fructofuranosides.</text>
        <dbReference type="EC" id="3.2.1.26"/>
    </reaction>
</comment>
<keyword evidence="13" id="KW-1185">Reference proteome</keyword>
<evidence type="ECO:0000256" key="6">
    <source>
        <dbReference type="ARBA" id="ARBA00023295"/>
    </source>
</evidence>
<dbReference type="GO" id="GO:0004564">
    <property type="term" value="F:beta-fructofuranosidase activity"/>
    <property type="evidence" value="ECO:0007669"/>
    <property type="project" value="UniProtKB-EC"/>
</dbReference>
<dbReference type="InterPro" id="IPR006232">
    <property type="entry name" value="Suc6P_hydrolase"/>
</dbReference>
<dbReference type="InterPro" id="IPR013320">
    <property type="entry name" value="ConA-like_dom_sf"/>
</dbReference>
<evidence type="ECO:0000256" key="2">
    <source>
        <dbReference type="ARBA" id="ARBA00009902"/>
    </source>
</evidence>
<dbReference type="Proteomes" id="UP000013782">
    <property type="component" value="Unassembled WGS sequence"/>
</dbReference>
<feature type="domain" description="Glycosyl hydrolase family 32 N-terminal" evidence="10">
    <location>
        <begin position="16"/>
        <end position="318"/>
    </location>
</feature>
<comment type="subcellular location">
    <subcellularLocation>
        <location evidence="9">Cytoplasm</location>
    </subcellularLocation>
</comment>
<protein>
    <recommendedName>
        <fullName evidence="4 8">Sucrose-6-phosphate hydrolase</fullName>
        <ecNumber evidence="3 8">3.2.1.26</ecNumber>
    </recommendedName>
    <alternativeName>
        <fullName evidence="7 9">Invertase</fullName>
    </alternativeName>
</protein>
<evidence type="ECO:0000259" key="10">
    <source>
        <dbReference type="Pfam" id="PF00251"/>
    </source>
</evidence>
<keyword evidence="5 8" id="KW-0378">Hydrolase</keyword>
<dbReference type="InterPro" id="IPR051214">
    <property type="entry name" value="GH32_Enzymes"/>
</dbReference>
<sequence length="461" mass="52943">MLDGKVKASEFPLLYHITPEEGLLNDPNGLVKFQGSYHVFYQLNPFGTVHKNKCWGHVVSEDMIHWKRLPIALAPSEYYDKDGVYSGSGIVKDGKLYLFYTGNVIVNEEERKSYQCAAVSSDGITFEKLGPVIEHPIGYTRHVRDPKVWQEEDGSYWMILGAQTEELTGDTLLYRSEDLLNWESCGSLLQDKPELGYMWECPDLLKFNESDCFLFSPQGLPAEEKRFLNTNQTGYLVGKFSQTDHFVSVSRFQELDHGFEFYAPQTFRDGERTLLYGWAAAMPASNEQCLPTIKEGWVHALTIPREVALIEDQLIQKPAVELKQLRVNEEQSTFSLDMAKEYRKTMAHAYAELVVTFSQHTKDFVINISDAFYLKHRYKEQEIIIERKNWETGQMEQRFGFYQGTLTDLTIYLDGSMIEIFINGGRLVFTSRYFVYGSQRELIITGELGAAEGIIYPLALQ</sequence>
<comment type="function">
    <text evidence="9">Enables the bacterium to metabolize sucrose as a sole carbon source.</text>
</comment>
<evidence type="ECO:0000256" key="5">
    <source>
        <dbReference type="ARBA" id="ARBA00022801"/>
    </source>
</evidence>
<organism evidence="12 13">
    <name type="scientific">Enterococcus pallens ATCC BAA-351</name>
    <dbReference type="NCBI Taxonomy" id="1158607"/>
    <lineage>
        <taxon>Bacteria</taxon>
        <taxon>Bacillati</taxon>
        <taxon>Bacillota</taxon>
        <taxon>Bacilli</taxon>
        <taxon>Lactobacillales</taxon>
        <taxon>Enterococcaceae</taxon>
        <taxon>Enterococcus</taxon>
    </lineage>
</organism>
<dbReference type="EMBL" id="AJAQ01000035">
    <property type="protein sequence ID" value="EOH91097.1"/>
    <property type="molecule type" value="Genomic_DNA"/>
</dbReference>
<keyword evidence="9" id="KW-0119">Carbohydrate metabolism</keyword>
<dbReference type="SMART" id="SM00640">
    <property type="entry name" value="Glyco_32"/>
    <property type="match status" value="1"/>
</dbReference>
<dbReference type="CDD" id="cd18623">
    <property type="entry name" value="GH32_ScrB-like"/>
    <property type="match status" value="1"/>
</dbReference>
<dbReference type="eggNOG" id="COG1621">
    <property type="taxonomic scope" value="Bacteria"/>
</dbReference>
<dbReference type="NCBIfam" id="TIGR01322">
    <property type="entry name" value="scrB_fam"/>
    <property type="match status" value="1"/>
</dbReference>
<dbReference type="SUPFAM" id="SSF49899">
    <property type="entry name" value="Concanavalin A-like lectins/glucanases"/>
    <property type="match status" value="1"/>
</dbReference>
<comment type="similarity">
    <text evidence="2 8">Belongs to the glycosyl hydrolase 32 family.</text>
</comment>
<keyword evidence="9" id="KW-0963">Cytoplasm</keyword>
<evidence type="ECO:0000256" key="4">
    <source>
        <dbReference type="ARBA" id="ARBA00019623"/>
    </source>
</evidence>
<name>R2Q3F6_9ENTE</name>
<feature type="domain" description="Glycosyl hydrolase family 32 C-terminal" evidence="11">
    <location>
        <begin position="321"/>
        <end position="434"/>
    </location>
</feature>
<comment type="pathway">
    <text evidence="1 9">Glycan biosynthesis; sucrose metabolism.</text>
</comment>
<dbReference type="HOGENOM" id="CLU_001528_7_1_9"/>
<dbReference type="Pfam" id="PF00251">
    <property type="entry name" value="Glyco_hydro_32N"/>
    <property type="match status" value="1"/>
</dbReference>
<dbReference type="Gene3D" id="2.60.120.560">
    <property type="entry name" value="Exo-inulinase, domain 1"/>
    <property type="match status" value="1"/>
</dbReference>
<dbReference type="RefSeq" id="WP_010758610.1">
    <property type="nucleotide sequence ID" value="NZ_ASWD01000004.1"/>
</dbReference>
<evidence type="ECO:0000256" key="7">
    <source>
        <dbReference type="ARBA" id="ARBA00033367"/>
    </source>
</evidence>
<evidence type="ECO:0000259" key="11">
    <source>
        <dbReference type="Pfam" id="PF08244"/>
    </source>
</evidence>
<evidence type="ECO:0000313" key="13">
    <source>
        <dbReference type="Proteomes" id="UP000013782"/>
    </source>
</evidence>
<accession>R2Q3F6</accession>
<evidence type="ECO:0000313" key="12">
    <source>
        <dbReference type="EMBL" id="EOH91097.1"/>
    </source>
</evidence>
<dbReference type="STRING" id="160454.RV10_GL001087"/>
<dbReference type="InterPro" id="IPR001362">
    <property type="entry name" value="Glyco_hydro_32"/>
</dbReference>
<evidence type="ECO:0000256" key="3">
    <source>
        <dbReference type="ARBA" id="ARBA00012758"/>
    </source>
</evidence>
<dbReference type="InterPro" id="IPR023296">
    <property type="entry name" value="Glyco_hydro_beta-prop_sf"/>
</dbReference>
<dbReference type="PANTHER" id="PTHR43101">
    <property type="entry name" value="BETA-FRUCTOSIDASE"/>
    <property type="match status" value="1"/>
</dbReference>
<reference evidence="12 13" key="1">
    <citation type="submission" date="2013-02" db="EMBL/GenBank/DDBJ databases">
        <title>The Genome Sequence of Enterococcus pallens BAA-351.</title>
        <authorList>
            <consortium name="The Broad Institute Genome Sequencing Platform"/>
            <consortium name="The Broad Institute Genome Sequencing Center for Infectious Disease"/>
            <person name="Earl A.M."/>
            <person name="Gilmore M.S."/>
            <person name="Lebreton F."/>
            <person name="Walker B."/>
            <person name="Young S.K."/>
            <person name="Zeng Q."/>
            <person name="Gargeya S."/>
            <person name="Fitzgerald M."/>
            <person name="Haas B."/>
            <person name="Abouelleil A."/>
            <person name="Alvarado L."/>
            <person name="Arachchi H.M."/>
            <person name="Berlin A.M."/>
            <person name="Chapman S.B."/>
            <person name="Dewar J."/>
            <person name="Goldberg J."/>
            <person name="Griggs A."/>
            <person name="Gujja S."/>
            <person name="Hansen M."/>
            <person name="Howarth C."/>
            <person name="Imamovic A."/>
            <person name="Larimer J."/>
            <person name="McCowan C."/>
            <person name="Murphy C."/>
            <person name="Neiman D."/>
            <person name="Pearson M."/>
            <person name="Priest M."/>
            <person name="Roberts A."/>
            <person name="Saif S."/>
            <person name="Shea T."/>
            <person name="Sisk P."/>
            <person name="Sykes S."/>
            <person name="Wortman J."/>
            <person name="Nusbaum C."/>
            <person name="Birren B."/>
        </authorList>
    </citation>
    <scope>NUCLEOTIDE SEQUENCE [LARGE SCALE GENOMIC DNA]</scope>
    <source>
        <strain evidence="12 13">ATCC BAA-351</strain>
    </source>
</reference>
<evidence type="ECO:0000256" key="9">
    <source>
        <dbReference type="RuleBase" id="RU365015"/>
    </source>
</evidence>
<dbReference type="OrthoDB" id="9759709at2"/>
<dbReference type="GO" id="GO:0005985">
    <property type="term" value="P:sucrose metabolic process"/>
    <property type="evidence" value="ECO:0007669"/>
    <property type="project" value="UniProtKB-UniPathway"/>
</dbReference>
<evidence type="ECO:0000256" key="1">
    <source>
        <dbReference type="ARBA" id="ARBA00004914"/>
    </source>
</evidence>
<proteinExistence type="inferred from homology"/>
<dbReference type="PATRIC" id="fig|1158607.3.peg.3633"/>
<dbReference type="InterPro" id="IPR013148">
    <property type="entry name" value="Glyco_hydro_32_N"/>
</dbReference>
<dbReference type="EC" id="3.2.1.26" evidence="3 8"/>
<dbReference type="AlphaFoldDB" id="R2Q3F6"/>
<dbReference type="PANTHER" id="PTHR43101:SF1">
    <property type="entry name" value="BETA-FRUCTOSIDASE"/>
    <property type="match status" value="1"/>
</dbReference>
<dbReference type="InterPro" id="IPR013189">
    <property type="entry name" value="Glyco_hydro_32_C"/>
</dbReference>
<dbReference type="UniPathway" id="UPA00238"/>
<keyword evidence="6 8" id="KW-0326">Glycosidase</keyword>
<evidence type="ECO:0000256" key="8">
    <source>
        <dbReference type="RuleBase" id="RU362110"/>
    </source>
</evidence>
<dbReference type="SUPFAM" id="SSF75005">
    <property type="entry name" value="Arabinanase/levansucrase/invertase"/>
    <property type="match status" value="1"/>
</dbReference>
<comment type="caution">
    <text evidence="12">The sequence shown here is derived from an EMBL/GenBank/DDBJ whole genome shotgun (WGS) entry which is preliminary data.</text>
</comment>
<dbReference type="GO" id="GO:0005737">
    <property type="term" value="C:cytoplasm"/>
    <property type="evidence" value="ECO:0007669"/>
    <property type="project" value="UniProtKB-SubCell"/>
</dbReference>